<comment type="similarity">
    <text evidence="2">Belongs to the transferase hexapeptide repeat family.</text>
</comment>
<keyword evidence="5 9" id="KW-0808">Transferase</keyword>
<organism evidence="9">
    <name type="scientific">Streptococcus suis</name>
    <dbReference type="NCBI Taxonomy" id="1307"/>
    <lineage>
        <taxon>Bacteria</taxon>
        <taxon>Bacillati</taxon>
        <taxon>Bacillota</taxon>
        <taxon>Bacilli</taxon>
        <taxon>Lactobacillales</taxon>
        <taxon>Streptococcaceae</taxon>
        <taxon>Streptococcus</taxon>
    </lineage>
</organism>
<dbReference type="InterPro" id="IPR011004">
    <property type="entry name" value="Trimer_LpxA-like_sf"/>
</dbReference>
<evidence type="ECO:0000256" key="6">
    <source>
        <dbReference type="ARBA" id="ARBA00023192"/>
    </source>
</evidence>
<evidence type="ECO:0000256" key="4">
    <source>
        <dbReference type="ARBA" id="ARBA00022605"/>
    </source>
</evidence>
<dbReference type="Gene3D" id="2.160.10.10">
    <property type="entry name" value="Hexapeptide repeat proteins"/>
    <property type="match status" value="1"/>
</dbReference>
<dbReference type="GO" id="GO:0009001">
    <property type="term" value="F:serine O-acetyltransferase activity"/>
    <property type="evidence" value="ECO:0007669"/>
    <property type="project" value="UniProtKB-EC"/>
</dbReference>
<evidence type="ECO:0000313" key="9">
    <source>
        <dbReference type="EMBL" id="QID25899.1"/>
    </source>
</evidence>
<evidence type="ECO:0000256" key="8">
    <source>
        <dbReference type="ARBA" id="ARBA00049486"/>
    </source>
</evidence>
<comment type="pathway">
    <text evidence="1">Amino-acid biosynthesis; L-cysteine biosynthesis; L-cysteine from L-serine: step 1/2.</text>
</comment>
<dbReference type="InterPro" id="IPR045304">
    <property type="entry name" value="LbH_SAT"/>
</dbReference>
<proteinExistence type="inferred from homology"/>
<keyword evidence="6" id="KW-0198">Cysteine biosynthesis</keyword>
<dbReference type="InterPro" id="IPR001451">
    <property type="entry name" value="Hexapep"/>
</dbReference>
<reference evidence="9" key="1">
    <citation type="submission" date="2018-11" db="EMBL/GenBank/DDBJ databases">
        <title>Characterization of mobile element carrying drug resistance determinants of Streptococcus suis from China.</title>
        <authorList>
            <person name="Zheng H."/>
        </authorList>
    </citation>
    <scope>NUCLEOTIDE SEQUENCE</scope>
</reference>
<dbReference type="Pfam" id="PF00132">
    <property type="entry name" value="Hexapep"/>
    <property type="match status" value="1"/>
</dbReference>
<evidence type="ECO:0000256" key="3">
    <source>
        <dbReference type="ARBA" id="ARBA00013266"/>
    </source>
</evidence>
<sequence>MVKERILKEKINSYLDHFNLEVSSDDFQIIFNQCLLDLNTFLAKDPSNGGDAKIVVKCNLSYQAVLLYRIANFLYYSNHKNSAMTISEFAKLKTGIEIHPAAQIGDNFVIDHGIGTVIGETTRIGRNCYILQSVILGSSSITEHRTHDRHPKIGDNVEIGAFSKILGNIRVGNNVKISPNSTITKNIEDNSRIIVSSHFQIEKNQSNVIYTGYQVIDNNLIIYFNDLNRNMLSEIQYLSKNNTFKSSILNGNSITVENNDFLSPLKLHFLKDNRIINEMIIHVQ</sequence>
<protein>
    <recommendedName>
        <fullName evidence="3">serine O-acetyltransferase</fullName>
        <ecNumber evidence="3">2.3.1.30</ecNumber>
    </recommendedName>
</protein>
<dbReference type="Gene3D" id="1.10.3130.10">
    <property type="entry name" value="serine acetyltransferase, domain 1"/>
    <property type="match status" value="1"/>
</dbReference>
<name>A0A6G6AVL3_STRSU</name>
<keyword evidence="4" id="KW-0028">Amino-acid biosynthesis</keyword>
<evidence type="ECO:0000256" key="5">
    <source>
        <dbReference type="ARBA" id="ARBA00022679"/>
    </source>
</evidence>
<dbReference type="GO" id="GO:0019344">
    <property type="term" value="P:cysteine biosynthetic process"/>
    <property type="evidence" value="ECO:0007669"/>
    <property type="project" value="UniProtKB-KW"/>
</dbReference>
<dbReference type="PANTHER" id="PTHR42811">
    <property type="entry name" value="SERINE ACETYLTRANSFERASE"/>
    <property type="match status" value="1"/>
</dbReference>
<keyword evidence="7" id="KW-0012">Acyltransferase</keyword>
<dbReference type="AlphaFoldDB" id="A0A6G6AVL3"/>
<dbReference type="EMBL" id="MK211812">
    <property type="protein sequence ID" value="QID25899.1"/>
    <property type="molecule type" value="Genomic_DNA"/>
</dbReference>
<evidence type="ECO:0000256" key="1">
    <source>
        <dbReference type="ARBA" id="ARBA00004876"/>
    </source>
</evidence>
<comment type="catalytic activity">
    <reaction evidence="8">
        <text>L-serine + acetyl-CoA = O-acetyl-L-serine + CoA</text>
        <dbReference type="Rhea" id="RHEA:24560"/>
        <dbReference type="ChEBI" id="CHEBI:33384"/>
        <dbReference type="ChEBI" id="CHEBI:57287"/>
        <dbReference type="ChEBI" id="CHEBI:57288"/>
        <dbReference type="ChEBI" id="CHEBI:58340"/>
        <dbReference type="EC" id="2.3.1.30"/>
    </reaction>
</comment>
<dbReference type="SUPFAM" id="SSF51161">
    <property type="entry name" value="Trimeric LpxA-like enzymes"/>
    <property type="match status" value="1"/>
</dbReference>
<dbReference type="InterPro" id="IPR042122">
    <property type="entry name" value="Ser_AcTrfase_N_sf"/>
</dbReference>
<dbReference type="CDD" id="cd03354">
    <property type="entry name" value="LbH_SAT"/>
    <property type="match status" value="1"/>
</dbReference>
<evidence type="ECO:0000256" key="2">
    <source>
        <dbReference type="ARBA" id="ARBA00007274"/>
    </source>
</evidence>
<accession>A0A6G6AVL3</accession>
<dbReference type="EC" id="2.3.1.30" evidence="3"/>
<evidence type="ECO:0000256" key="7">
    <source>
        <dbReference type="ARBA" id="ARBA00023315"/>
    </source>
</evidence>
<gene>
    <name evidence="9" type="ORF">YS31-rplL_0038</name>
</gene>